<proteinExistence type="inferred from homology"/>
<dbReference type="STRING" id="10228.B3S997"/>
<dbReference type="InterPro" id="IPR039551">
    <property type="entry name" value="Cho/carn_acyl_trans"/>
</dbReference>
<dbReference type="Pfam" id="PF00755">
    <property type="entry name" value="Carn_acyltransf"/>
    <property type="match status" value="1"/>
</dbReference>
<comment type="similarity">
    <text evidence="1">Belongs to the carnitine/choline acetyltransferase family.</text>
</comment>
<dbReference type="RefSeq" id="XP_002116809.1">
    <property type="nucleotide sequence ID" value="XM_002116773.1"/>
</dbReference>
<evidence type="ECO:0000256" key="4">
    <source>
        <dbReference type="PIRSR" id="PIRSR600542-1"/>
    </source>
</evidence>
<keyword evidence="2" id="KW-0808">Transferase</keyword>
<evidence type="ECO:0000313" key="7">
    <source>
        <dbReference type="Proteomes" id="UP000009022"/>
    </source>
</evidence>
<evidence type="ECO:0000313" key="6">
    <source>
        <dbReference type="EMBL" id="EDV20609.1"/>
    </source>
</evidence>
<dbReference type="CTD" id="6758078"/>
<dbReference type="PhylomeDB" id="B3S997"/>
<dbReference type="KEGG" id="tad:TRIADDRAFT_31498"/>
<dbReference type="GO" id="GO:0016746">
    <property type="term" value="F:acyltransferase activity"/>
    <property type="evidence" value="ECO:0007669"/>
    <property type="project" value="UniProtKB-KW"/>
</dbReference>
<dbReference type="Gene3D" id="3.30.559.10">
    <property type="entry name" value="Chloramphenicol acetyltransferase-like domain"/>
    <property type="match status" value="1"/>
</dbReference>
<sequence length="610" mass="69729">MPSETTFCFEDHLPRFPVPDFQDTLKRYLASARIIVSDKQYKKTEALVKEFGKQGGIGEQLHEAIVERAKTTDNWLTDWWTKYVYLKPRESIVLNISVATIAGYEPVQSEDDYITLAAKAAVATATYYWQIYHQTLPVNKSGGAPLAMFQSMNLFGSSRIPKHSIDEFTPRNLDDEPSSDLIISHNNQFFIVKAIKDDKVISFTEMKIQIQRVIQMSTEVVEPVGILTTADRETWADALQLLTQDPENYQSWHAIHRAITVISLEMIKCEPNVQPDHPNYQDELYSLFTSEGLHANGSQYNSANRWNDKIVACYVGRHGNYGTLGEHSHVDGVTVVYYNVFLDQQIKMMETGKSVPQEVSNQVEPPKKIQWRLNDELHQVIRQTAEKFDKTLKNVNQRGMIFNDYGKEFIKSIGISPDSFIQMALQLTYYILERKLPNQYESCTLARYARGRTEAIRATTPKSKILCKIWIDPKSTLNEKKAAFMEATKSQSQLAKEAGLGKAWDRILFGIRIAALEKGLPEPEIFNDPTFKLMNQFQLSTSQGTYGPISNSLFVPVHEEGYGISYNIQSDRFTFACSDFVSCEKTSSKKYLDTLRQFLGNFKRLFTEEM</sequence>
<name>B3S997_TRIAD</name>
<organism evidence="6 7">
    <name type="scientific">Trichoplax adhaerens</name>
    <name type="common">Trichoplax reptans</name>
    <dbReference type="NCBI Taxonomy" id="10228"/>
    <lineage>
        <taxon>Eukaryota</taxon>
        <taxon>Metazoa</taxon>
        <taxon>Placozoa</taxon>
        <taxon>Uniplacotomia</taxon>
        <taxon>Trichoplacea</taxon>
        <taxon>Trichoplacidae</taxon>
        <taxon>Trichoplax</taxon>
    </lineage>
</organism>
<dbReference type="eggNOG" id="KOG3717">
    <property type="taxonomic scope" value="Eukaryota"/>
</dbReference>
<evidence type="ECO:0000259" key="5">
    <source>
        <dbReference type="Pfam" id="PF00755"/>
    </source>
</evidence>
<feature type="domain" description="Choline/carnitine acyltransferase" evidence="5">
    <location>
        <begin position="17"/>
        <end position="597"/>
    </location>
</feature>
<dbReference type="InterPro" id="IPR000542">
    <property type="entry name" value="Carn_acyl_trans"/>
</dbReference>
<keyword evidence="3" id="KW-0012">Acyltransferase</keyword>
<dbReference type="PANTHER" id="PTHR22589:SF103">
    <property type="entry name" value="CARNITINE O-ACETYL-TRANSFERASE, ISOFORM A-RELATED"/>
    <property type="match status" value="1"/>
</dbReference>
<dbReference type="OMA" id="FIKQQKC"/>
<reference evidence="6 7" key="1">
    <citation type="journal article" date="2008" name="Nature">
        <title>The Trichoplax genome and the nature of placozoans.</title>
        <authorList>
            <person name="Srivastava M."/>
            <person name="Begovic E."/>
            <person name="Chapman J."/>
            <person name="Putnam N.H."/>
            <person name="Hellsten U."/>
            <person name="Kawashima T."/>
            <person name="Kuo A."/>
            <person name="Mitros T."/>
            <person name="Salamov A."/>
            <person name="Carpenter M.L."/>
            <person name="Signorovitch A.Y."/>
            <person name="Moreno M.A."/>
            <person name="Kamm K."/>
            <person name="Grimwood J."/>
            <person name="Schmutz J."/>
            <person name="Shapiro H."/>
            <person name="Grigoriev I.V."/>
            <person name="Buss L.W."/>
            <person name="Schierwater B."/>
            <person name="Dellaporta S.L."/>
            <person name="Rokhsar D.S."/>
        </authorList>
    </citation>
    <scope>NUCLEOTIDE SEQUENCE [LARGE SCALE GENOMIC DNA]</scope>
    <source>
        <strain evidence="6 7">Grell-BS-1999</strain>
    </source>
</reference>
<evidence type="ECO:0000256" key="1">
    <source>
        <dbReference type="ARBA" id="ARBA00005232"/>
    </source>
</evidence>
<dbReference type="PANTHER" id="PTHR22589">
    <property type="entry name" value="CARNITINE O-ACYLTRANSFERASE"/>
    <property type="match status" value="1"/>
</dbReference>
<dbReference type="OrthoDB" id="240216at2759"/>
<accession>B3S997</accession>
<dbReference type="InterPro" id="IPR023213">
    <property type="entry name" value="CAT-like_dom_sf"/>
</dbReference>
<evidence type="ECO:0000256" key="2">
    <source>
        <dbReference type="ARBA" id="ARBA00022679"/>
    </source>
</evidence>
<dbReference type="InterPro" id="IPR042231">
    <property type="entry name" value="Cho/carn_acyl_trans_2"/>
</dbReference>
<dbReference type="SUPFAM" id="SSF52777">
    <property type="entry name" value="CoA-dependent acyltransferases"/>
    <property type="match status" value="2"/>
</dbReference>
<dbReference type="Proteomes" id="UP000009022">
    <property type="component" value="Unassembled WGS sequence"/>
</dbReference>
<dbReference type="AlphaFoldDB" id="B3S997"/>
<dbReference type="GeneID" id="6758078"/>
<evidence type="ECO:0000256" key="3">
    <source>
        <dbReference type="ARBA" id="ARBA00023315"/>
    </source>
</evidence>
<protein>
    <recommendedName>
        <fullName evidence="5">Choline/carnitine acyltransferase domain-containing protein</fullName>
    </recommendedName>
</protein>
<dbReference type="EMBL" id="DS985258">
    <property type="protein sequence ID" value="EDV20609.1"/>
    <property type="molecule type" value="Genomic_DNA"/>
</dbReference>
<feature type="active site" description="Proton acceptor" evidence="4">
    <location>
        <position position="327"/>
    </location>
</feature>
<dbReference type="InParanoid" id="B3S997"/>
<keyword evidence="7" id="KW-1185">Reference proteome</keyword>
<gene>
    <name evidence="6" type="ORF">TRIADDRAFT_31498</name>
</gene>
<dbReference type="HOGENOM" id="CLU_013513_5_0_1"/>
<dbReference type="Gene3D" id="3.30.559.70">
    <property type="entry name" value="Choline/Carnitine o-acyltransferase, domain 2"/>
    <property type="match status" value="1"/>
</dbReference>